<accession>A0ACC0XBX6</accession>
<evidence type="ECO:0000313" key="2">
    <source>
        <dbReference type="Proteomes" id="UP001163603"/>
    </source>
</evidence>
<dbReference type="EMBL" id="CM047748">
    <property type="protein sequence ID" value="KAJ0013861.1"/>
    <property type="molecule type" value="Genomic_DNA"/>
</dbReference>
<organism evidence="1 2">
    <name type="scientific">Pistacia integerrima</name>
    <dbReference type="NCBI Taxonomy" id="434235"/>
    <lineage>
        <taxon>Eukaryota</taxon>
        <taxon>Viridiplantae</taxon>
        <taxon>Streptophyta</taxon>
        <taxon>Embryophyta</taxon>
        <taxon>Tracheophyta</taxon>
        <taxon>Spermatophyta</taxon>
        <taxon>Magnoliopsida</taxon>
        <taxon>eudicotyledons</taxon>
        <taxon>Gunneridae</taxon>
        <taxon>Pentapetalae</taxon>
        <taxon>rosids</taxon>
        <taxon>malvids</taxon>
        <taxon>Sapindales</taxon>
        <taxon>Anacardiaceae</taxon>
        <taxon>Pistacia</taxon>
    </lineage>
</organism>
<proteinExistence type="predicted"/>
<keyword evidence="2" id="KW-1185">Reference proteome</keyword>
<protein>
    <submittedName>
        <fullName evidence="1">Uncharacterized protein</fullName>
    </submittedName>
</protein>
<dbReference type="Proteomes" id="UP001163603">
    <property type="component" value="Chromosome 13"/>
</dbReference>
<name>A0ACC0XBX6_9ROSI</name>
<comment type="caution">
    <text evidence="1">The sequence shown here is derived from an EMBL/GenBank/DDBJ whole genome shotgun (WGS) entry which is preliminary data.</text>
</comment>
<evidence type="ECO:0000313" key="1">
    <source>
        <dbReference type="EMBL" id="KAJ0013861.1"/>
    </source>
</evidence>
<sequence length="704" mass="81015">MQSLRNLINSAVLDPGVKGGLRWPLGKSNLGDRYRVSGVWHTKIKLYESSSLRLKVKDADRFSFESSTGESTMEITLKLKGLASDILEQKVDTDTMLVMAARHERHSKHWERSSPAQRQLDLQFNRLSIESERPSSTRREFVPRYNRHSNDSERPSPAPNNRHFLWRSPRHDVQNIGVVMAARQGQQSKHWERSSPAQRQLDPQFNRLSIESEGPSSTRREFVPRNNRHSDDSARPSPPPNNRHFMWRSPRYDVQSTRSIVYPERAVFKCLATGLENDNHFPSSVCLKPISLEPKYGQNPSFVFVNSHLGKGKDEEGGNVSRRPWEYVAEKAWPDLLSCLENVRKKMKSQDLEEVNPKLVARMLMPDSDILNGLDVLDNGATNVSRLFDDVRKGQLSETTLEKLSKSFYTNFPTSYTEKIIMEAVPKIGVDFEGKKDIYHVRLSDSTQKDSIISCKCTLNNDKKLELYKASSLLLTFSTIKYFYADMDGDETTHEFSNQGHFVKLIYQLRHMVINISCLDKVVDLRLMLSGKRILTALTDNEWQRISNLIDSAVVDPAKKGGFRWPQTAYSQSSRYKVVGIWHTISEVYKSPWLLLEVKSANRYNFETATEDATREVSLKLKGIVSELLAQKRESDSSYSMFKDTLGMIWEHFLCCEQFLTTTDYIEEEGGQKYKEKLLPKKIYRVKVKREEDCLLNEDVNAKS</sequence>
<gene>
    <name evidence="1" type="ORF">Pint_20252</name>
</gene>
<reference evidence="2" key="1">
    <citation type="journal article" date="2023" name="G3 (Bethesda)">
        <title>Genome assembly and association tests identify interacting loci associated with vigor, precocity, and sex in interspecific pistachio rootstocks.</title>
        <authorList>
            <person name="Palmer W."/>
            <person name="Jacygrad E."/>
            <person name="Sagayaradj S."/>
            <person name="Cavanaugh K."/>
            <person name="Han R."/>
            <person name="Bertier L."/>
            <person name="Beede B."/>
            <person name="Kafkas S."/>
            <person name="Golino D."/>
            <person name="Preece J."/>
            <person name="Michelmore R."/>
        </authorList>
    </citation>
    <scope>NUCLEOTIDE SEQUENCE [LARGE SCALE GENOMIC DNA]</scope>
</reference>